<dbReference type="PANTHER" id="PTHR42928:SF5">
    <property type="entry name" value="BLR1237 PROTEIN"/>
    <property type="match status" value="1"/>
</dbReference>
<dbReference type="RefSeq" id="WP_157397446.1">
    <property type="nucleotide sequence ID" value="NZ_WSEL01000003.1"/>
</dbReference>
<dbReference type="EMBL" id="WSEL01000003">
    <property type="protein sequence ID" value="MVQ29443.1"/>
    <property type="molecule type" value="Genomic_DNA"/>
</dbReference>
<dbReference type="CDD" id="cd13578">
    <property type="entry name" value="PBP2_Bug27"/>
    <property type="match status" value="1"/>
</dbReference>
<name>A0A6N8IU50_9BURK</name>
<evidence type="ECO:0000313" key="3">
    <source>
        <dbReference type="EMBL" id="MVQ29443.1"/>
    </source>
</evidence>
<dbReference type="Gene3D" id="3.40.190.150">
    <property type="entry name" value="Bordetella uptake gene, domain 1"/>
    <property type="match status" value="1"/>
</dbReference>
<dbReference type="SUPFAM" id="SSF53850">
    <property type="entry name" value="Periplasmic binding protein-like II"/>
    <property type="match status" value="1"/>
</dbReference>
<dbReference type="InterPro" id="IPR042100">
    <property type="entry name" value="Bug_dom1"/>
</dbReference>
<evidence type="ECO:0000256" key="1">
    <source>
        <dbReference type="ARBA" id="ARBA00006987"/>
    </source>
</evidence>
<dbReference type="AlphaFoldDB" id="A0A6N8IU50"/>
<keyword evidence="4" id="KW-1185">Reference proteome</keyword>
<feature type="signal peptide" evidence="2">
    <location>
        <begin position="1"/>
        <end position="24"/>
    </location>
</feature>
<feature type="chain" id="PRO_5027011857" evidence="2">
    <location>
        <begin position="25"/>
        <end position="326"/>
    </location>
</feature>
<comment type="caution">
    <text evidence="3">The sequence shown here is derived from an EMBL/GenBank/DDBJ whole genome shotgun (WGS) entry which is preliminary data.</text>
</comment>
<keyword evidence="2" id="KW-0732">Signal</keyword>
<evidence type="ECO:0000256" key="2">
    <source>
        <dbReference type="SAM" id="SignalP"/>
    </source>
</evidence>
<accession>A0A6N8IU50</accession>
<reference evidence="3 4" key="1">
    <citation type="submission" date="2019-12" db="EMBL/GenBank/DDBJ databases">
        <authorList>
            <person name="Huq M.A."/>
        </authorList>
    </citation>
    <scope>NUCLEOTIDE SEQUENCE [LARGE SCALE GENOMIC DNA]</scope>
    <source>
        <strain evidence="3 4">MAH-25</strain>
    </source>
</reference>
<dbReference type="Pfam" id="PF03401">
    <property type="entry name" value="TctC"/>
    <property type="match status" value="1"/>
</dbReference>
<proteinExistence type="inferred from homology"/>
<dbReference type="Proteomes" id="UP000469385">
    <property type="component" value="Unassembled WGS sequence"/>
</dbReference>
<dbReference type="PIRSF" id="PIRSF017082">
    <property type="entry name" value="YflP"/>
    <property type="match status" value="1"/>
</dbReference>
<dbReference type="PANTHER" id="PTHR42928">
    <property type="entry name" value="TRICARBOXYLATE-BINDING PROTEIN"/>
    <property type="match status" value="1"/>
</dbReference>
<dbReference type="Gene3D" id="3.40.190.10">
    <property type="entry name" value="Periplasmic binding protein-like II"/>
    <property type="match status" value="1"/>
</dbReference>
<protein>
    <submittedName>
        <fullName evidence="3">Tripartite tricarboxylate transporter substrate binding protein</fullName>
    </submittedName>
</protein>
<comment type="similarity">
    <text evidence="1">Belongs to the UPF0065 (bug) family.</text>
</comment>
<dbReference type="InterPro" id="IPR005064">
    <property type="entry name" value="BUG"/>
</dbReference>
<sequence length="326" mass="34594">MKPFLRTLALCALAAASAPAFSQAYPNKMIKIVVPFPGGSDLDPIARGLGDHFRTAWGQPFIVDNKPGANAMIGTGYVAKSPADGYTLMICSPAPMTINPNLYPKANVPYTVGKDIVPVSLIGTTPMVLVAGARMPVKNYAEFASYLKANQGKVFYASGGTGNLTHLVAEVFLHQAGLSATHTPYKGGAAAITDLIGGHVDFYFNPLPSARTYLTAQADKVKPIAVTSLERSPYLPDVPTLNELGIKGFEINSWYGLCAPGDTPKDILSKLSAETAKALAGGELPDKLRAVGTTPRASTPEQFASQIRRESAQWATIIKDKDIKAD</sequence>
<evidence type="ECO:0000313" key="4">
    <source>
        <dbReference type="Proteomes" id="UP000469385"/>
    </source>
</evidence>
<gene>
    <name evidence="3" type="ORF">GON04_08290</name>
</gene>
<organism evidence="3 4">
    <name type="scientific">Ramlibacter pinisoli</name>
    <dbReference type="NCBI Taxonomy" id="2682844"/>
    <lineage>
        <taxon>Bacteria</taxon>
        <taxon>Pseudomonadati</taxon>
        <taxon>Pseudomonadota</taxon>
        <taxon>Betaproteobacteria</taxon>
        <taxon>Burkholderiales</taxon>
        <taxon>Comamonadaceae</taxon>
        <taxon>Ramlibacter</taxon>
    </lineage>
</organism>